<evidence type="ECO:0000313" key="4">
    <source>
        <dbReference type="Proteomes" id="UP000010411"/>
    </source>
</evidence>
<evidence type="ECO:0000259" key="2">
    <source>
        <dbReference type="SMART" id="SM00198"/>
    </source>
</evidence>
<dbReference type="PANTHER" id="PTHR10334">
    <property type="entry name" value="CYSTEINE-RICH SECRETORY PROTEIN-RELATED"/>
    <property type="match status" value="1"/>
</dbReference>
<dbReference type="Pfam" id="PF00188">
    <property type="entry name" value="CAP"/>
    <property type="match status" value="1"/>
</dbReference>
<dbReference type="FunFam" id="3.40.33.10:FF:000004">
    <property type="entry name" value="CAP, cysteine-rich secretory protein, antigen 5"/>
    <property type="match status" value="1"/>
</dbReference>
<gene>
    <name evidence="3" type="ORF">STRIP9103_04911</name>
</gene>
<feature type="signal peptide" evidence="1">
    <location>
        <begin position="1"/>
        <end position="26"/>
    </location>
</feature>
<dbReference type="CDD" id="cd05381">
    <property type="entry name" value="CAP_PR-1"/>
    <property type="match status" value="1"/>
</dbReference>
<proteinExistence type="predicted"/>
<protein>
    <submittedName>
        <fullName evidence="3">SCP-like protein</fullName>
    </submittedName>
</protein>
<name>L1KLW2_9ACTN</name>
<dbReference type="EMBL" id="AEJC01000601">
    <property type="protein sequence ID" value="EKX61358.1"/>
    <property type="molecule type" value="Genomic_DNA"/>
</dbReference>
<sequence length="212" mass="22714">MRLDRVRALVAMAAAMVTLTPGAAHAVGHRPTAVEEVTAARPATTAWDAVSGVVAGTAAEAAGGTAAATGVAARKREVNGFLSIINKARADVGVPPLVWDESVAAHARHWARVRVADCRLVHSDSRYGENLAKGSSPDFSMPDAARLWVDQQPDYDHASNSCVNDRQCLHYTQVVWRTSTRIGAAKAKCRNGWTYVVANFDPPGNWVGQRPY</sequence>
<dbReference type="PRINTS" id="PR00837">
    <property type="entry name" value="V5TPXLIKE"/>
</dbReference>
<accession>L1KLW2</accession>
<organism evidence="3 4">
    <name type="scientific">Streptomyces ipomoeae 91-03</name>
    <dbReference type="NCBI Taxonomy" id="698759"/>
    <lineage>
        <taxon>Bacteria</taxon>
        <taxon>Bacillati</taxon>
        <taxon>Actinomycetota</taxon>
        <taxon>Actinomycetes</taxon>
        <taxon>Kitasatosporales</taxon>
        <taxon>Streptomycetaceae</taxon>
        <taxon>Streptomyces</taxon>
    </lineage>
</organism>
<keyword evidence="4" id="KW-1185">Reference proteome</keyword>
<dbReference type="PATRIC" id="fig|698759.3.peg.7928"/>
<keyword evidence="1" id="KW-0732">Signal</keyword>
<feature type="chain" id="PRO_5003951628" evidence="1">
    <location>
        <begin position="27"/>
        <end position="212"/>
    </location>
</feature>
<dbReference type="InterPro" id="IPR035940">
    <property type="entry name" value="CAP_sf"/>
</dbReference>
<evidence type="ECO:0000313" key="3">
    <source>
        <dbReference type="EMBL" id="EKX61358.1"/>
    </source>
</evidence>
<dbReference type="AlphaFoldDB" id="L1KLW2"/>
<comment type="caution">
    <text evidence="3">The sequence shown here is derived from an EMBL/GenBank/DDBJ whole genome shotgun (WGS) entry which is preliminary data.</text>
</comment>
<reference evidence="3 4" key="1">
    <citation type="submission" date="2012-11" db="EMBL/GenBank/DDBJ databases">
        <authorList>
            <person name="Huguet-Tapia J.C."/>
            <person name="Durkin A.S."/>
            <person name="Pettis G.S."/>
            <person name="Badger J.H."/>
        </authorList>
    </citation>
    <scope>NUCLEOTIDE SEQUENCE [LARGE SCALE GENOMIC DNA]</scope>
    <source>
        <strain evidence="3 4">91-03</strain>
    </source>
</reference>
<dbReference type="RefSeq" id="WP_009336546.1">
    <property type="nucleotide sequence ID" value="NZ_AEJC01000601.1"/>
</dbReference>
<dbReference type="SMART" id="SM00198">
    <property type="entry name" value="SCP"/>
    <property type="match status" value="1"/>
</dbReference>
<feature type="domain" description="SCP" evidence="2">
    <location>
        <begin position="76"/>
        <end position="208"/>
    </location>
</feature>
<dbReference type="Gene3D" id="3.40.33.10">
    <property type="entry name" value="CAP"/>
    <property type="match status" value="1"/>
</dbReference>
<dbReference type="SUPFAM" id="SSF55797">
    <property type="entry name" value="PR-1-like"/>
    <property type="match status" value="1"/>
</dbReference>
<dbReference type="InterPro" id="IPR001283">
    <property type="entry name" value="CRISP-related"/>
</dbReference>
<evidence type="ECO:0000256" key="1">
    <source>
        <dbReference type="SAM" id="SignalP"/>
    </source>
</evidence>
<dbReference type="InterPro" id="IPR014044">
    <property type="entry name" value="CAP_dom"/>
</dbReference>
<dbReference type="GeneID" id="301696908"/>
<dbReference type="Proteomes" id="UP000010411">
    <property type="component" value="Unassembled WGS sequence"/>
</dbReference>